<comment type="similarity">
    <text evidence="7">Belongs to the PINc/VapC protein family.</text>
</comment>
<evidence type="ECO:0000313" key="9">
    <source>
        <dbReference type="EMBL" id="KMV35520.1"/>
    </source>
</evidence>
<keyword evidence="5" id="KW-0378">Hydrolase</keyword>
<dbReference type="OrthoDB" id="532510at2"/>
<dbReference type="GO" id="GO:0046872">
    <property type="term" value="F:metal ion binding"/>
    <property type="evidence" value="ECO:0007669"/>
    <property type="project" value="UniProtKB-KW"/>
</dbReference>
<evidence type="ECO:0000259" key="8">
    <source>
        <dbReference type="Pfam" id="PF01850"/>
    </source>
</evidence>
<dbReference type="AlphaFoldDB" id="A0A0J8VSN0"/>
<evidence type="ECO:0000256" key="3">
    <source>
        <dbReference type="ARBA" id="ARBA00022722"/>
    </source>
</evidence>
<keyword evidence="6" id="KW-0460">Magnesium</keyword>
<dbReference type="Gene3D" id="3.40.50.1010">
    <property type="entry name" value="5'-nuclease"/>
    <property type="match status" value="1"/>
</dbReference>
<evidence type="ECO:0000256" key="5">
    <source>
        <dbReference type="ARBA" id="ARBA00022801"/>
    </source>
</evidence>
<comment type="caution">
    <text evidence="9">The sequence shown here is derived from an EMBL/GenBank/DDBJ whole genome shotgun (WGS) entry which is preliminary data.</text>
</comment>
<dbReference type="GO" id="GO:0016787">
    <property type="term" value="F:hydrolase activity"/>
    <property type="evidence" value="ECO:0007669"/>
    <property type="project" value="UniProtKB-KW"/>
</dbReference>
<feature type="domain" description="PIN" evidence="8">
    <location>
        <begin position="6"/>
        <end position="107"/>
    </location>
</feature>
<dbReference type="PANTHER" id="PTHR33653:SF1">
    <property type="entry name" value="RIBONUCLEASE VAPC2"/>
    <property type="match status" value="1"/>
</dbReference>
<dbReference type="CDD" id="cd18737">
    <property type="entry name" value="PIN_VapC4-5_FitB-like"/>
    <property type="match status" value="1"/>
</dbReference>
<proteinExistence type="inferred from homology"/>
<comment type="cofactor">
    <cofactor evidence="1">
        <name>Mg(2+)</name>
        <dbReference type="ChEBI" id="CHEBI:18420"/>
    </cofactor>
</comment>
<dbReference type="STRING" id="1121863.GCA_000621185_03495"/>
<dbReference type="PATRIC" id="fig|1656095.3.peg.573"/>
<keyword evidence="2" id="KW-1277">Toxin-antitoxin system</keyword>
<organism evidence="9 10">
    <name type="scientific">Franconibacter pulveris</name>
    <dbReference type="NCBI Taxonomy" id="435910"/>
    <lineage>
        <taxon>Bacteria</taxon>
        <taxon>Pseudomonadati</taxon>
        <taxon>Pseudomonadota</taxon>
        <taxon>Gammaproteobacteria</taxon>
        <taxon>Enterobacterales</taxon>
        <taxon>Enterobacteriaceae</taxon>
        <taxon>Franconibacter</taxon>
    </lineage>
</organism>
<gene>
    <name evidence="9" type="ORF">ACH50_06350</name>
</gene>
<evidence type="ECO:0000256" key="4">
    <source>
        <dbReference type="ARBA" id="ARBA00022723"/>
    </source>
</evidence>
<dbReference type="GO" id="GO:0004518">
    <property type="term" value="F:nuclease activity"/>
    <property type="evidence" value="ECO:0007669"/>
    <property type="project" value="UniProtKB-KW"/>
</dbReference>
<protein>
    <submittedName>
        <fullName evidence="9">Twitching motility protein PilT</fullName>
    </submittedName>
</protein>
<dbReference type="EMBL" id="LFEJ01000010">
    <property type="protein sequence ID" value="KMV35520.1"/>
    <property type="molecule type" value="Genomic_DNA"/>
</dbReference>
<dbReference type="SUPFAM" id="SSF88723">
    <property type="entry name" value="PIN domain-like"/>
    <property type="match status" value="1"/>
</dbReference>
<keyword evidence="3" id="KW-0540">Nuclease</keyword>
<dbReference type="Proteomes" id="UP000037315">
    <property type="component" value="Unassembled WGS sequence"/>
</dbReference>
<dbReference type="InterPro" id="IPR050556">
    <property type="entry name" value="Type_II_TA_system_RNase"/>
</dbReference>
<dbReference type="PANTHER" id="PTHR33653">
    <property type="entry name" value="RIBONUCLEASE VAPC2"/>
    <property type="match status" value="1"/>
</dbReference>
<dbReference type="Pfam" id="PF01850">
    <property type="entry name" value="PIN"/>
    <property type="match status" value="1"/>
</dbReference>
<evidence type="ECO:0000313" key="10">
    <source>
        <dbReference type="Proteomes" id="UP000037315"/>
    </source>
</evidence>
<name>A0A0J8VSN0_9ENTR</name>
<evidence type="ECO:0000256" key="6">
    <source>
        <dbReference type="ARBA" id="ARBA00022842"/>
    </source>
</evidence>
<dbReference type="RefSeq" id="WP_048887608.1">
    <property type="nucleotide sequence ID" value="NZ_LFEJ01000010.1"/>
</dbReference>
<evidence type="ECO:0000256" key="2">
    <source>
        <dbReference type="ARBA" id="ARBA00022649"/>
    </source>
</evidence>
<dbReference type="InterPro" id="IPR029060">
    <property type="entry name" value="PIN-like_dom_sf"/>
</dbReference>
<accession>A0A0J8VSN0</accession>
<evidence type="ECO:0000256" key="7">
    <source>
        <dbReference type="ARBA" id="ARBA00038093"/>
    </source>
</evidence>
<dbReference type="InterPro" id="IPR002716">
    <property type="entry name" value="PIN_dom"/>
</dbReference>
<keyword evidence="10" id="KW-1185">Reference proteome</keyword>
<reference evidence="9 10" key="1">
    <citation type="submission" date="2015-06" db="EMBL/GenBank/DDBJ databases">
        <title>Genome sequencing of Cronobacter sp. strain DJ34 isolated from petroleum contaminated sludge of Duliajan Oil Fields, Assam, India.</title>
        <authorList>
            <person name="Pal S."/>
            <person name="Banerjee T.D."/>
            <person name="Roy A."/>
            <person name="Sar P."/>
            <person name="Kazy S.K."/>
        </authorList>
    </citation>
    <scope>NUCLEOTIDE SEQUENCE [LARGE SCALE GENOMIC DNA]</scope>
    <source>
        <strain evidence="9 10">DJ34</strain>
    </source>
</reference>
<keyword evidence="4" id="KW-0479">Metal-binding</keyword>
<evidence type="ECO:0000256" key="1">
    <source>
        <dbReference type="ARBA" id="ARBA00001946"/>
    </source>
</evidence>
<sequence>MEGLAVFDTNILIDLFSGHTQAKEALSRFPVNRAISLMTWIEIMVGAKKHNQEARTREVLDTFEILAICSAVAERSVLLRQQHGMTLPDAIILATAQVHSRRLVTRNVKDFDGLNGVTIPYSLQ</sequence>